<evidence type="ECO:0000313" key="2">
    <source>
        <dbReference type="Proteomes" id="UP000317909"/>
    </source>
</evidence>
<sequence length="313" mass="35019">MTTLLTEPPPAAPADRLRREMAALRLSFHWLGARKTLSRQQRTEAAQQFGAAGEFLSAGKKLLDTSHPRFKEVSAVRHRALDYARGMSLPYPEPGIRLIRRADLDEIERRLGEFQLDLGLKVSRLEAEYAQLREAAREQLGRLYAPSDYPASLTAEFALSWDFPSVEPPEYLRRLSPELYRREAARVAARFDAAVELAEEAFAAEMSQLVGRLAERLAGEVDGRPKIFRDSAVANLSDFFQRFRRLNVRSSAELEELVDQAAATLAGVAPQALRDGAALRRQVAGELTRVQAALEGLMVDRPRRNLLRSAPEA</sequence>
<dbReference type="EMBL" id="CP036339">
    <property type="protein sequence ID" value="QDT73615.1"/>
    <property type="molecule type" value="Genomic_DNA"/>
</dbReference>
<name>A0A517TZ32_9BACT</name>
<dbReference type="OrthoDB" id="247764at2"/>
<accession>A0A517TZ32</accession>
<dbReference type="KEGG" id="llh:I41_28040"/>
<dbReference type="Proteomes" id="UP000317909">
    <property type="component" value="Chromosome"/>
</dbReference>
<reference evidence="1 2" key="1">
    <citation type="submission" date="2019-02" db="EMBL/GenBank/DDBJ databases">
        <title>Deep-cultivation of Planctomycetes and their phenomic and genomic characterization uncovers novel biology.</title>
        <authorList>
            <person name="Wiegand S."/>
            <person name="Jogler M."/>
            <person name="Boedeker C."/>
            <person name="Pinto D."/>
            <person name="Vollmers J."/>
            <person name="Rivas-Marin E."/>
            <person name="Kohn T."/>
            <person name="Peeters S.H."/>
            <person name="Heuer A."/>
            <person name="Rast P."/>
            <person name="Oberbeckmann S."/>
            <person name="Bunk B."/>
            <person name="Jeske O."/>
            <person name="Meyerdierks A."/>
            <person name="Storesund J.E."/>
            <person name="Kallscheuer N."/>
            <person name="Luecker S."/>
            <person name="Lage O.M."/>
            <person name="Pohl T."/>
            <person name="Merkel B.J."/>
            <person name="Hornburger P."/>
            <person name="Mueller R.-W."/>
            <person name="Bruemmer F."/>
            <person name="Labrenz M."/>
            <person name="Spormann A.M."/>
            <person name="Op den Camp H."/>
            <person name="Overmann J."/>
            <person name="Amann R."/>
            <person name="Jetten M.S.M."/>
            <person name="Mascher T."/>
            <person name="Medema M.H."/>
            <person name="Devos D.P."/>
            <person name="Kaster A.-K."/>
            <person name="Ovreas L."/>
            <person name="Rohde M."/>
            <person name="Galperin M.Y."/>
            <person name="Jogler C."/>
        </authorList>
    </citation>
    <scope>NUCLEOTIDE SEQUENCE [LARGE SCALE GENOMIC DNA]</scope>
    <source>
        <strain evidence="1 2">I41</strain>
    </source>
</reference>
<dbReference type="RefSeq" id="WP_145433187.1">
    <property type="nucleotide sequence ID" value="NZ_CP036339.1"/>
</dbReference>
<gene>
    <name evidence="1" type="ORF">I41_28040</name>
</gene>
<proteinExistence type="predicted"/>
<keyword evidence="2" id="KW-1185">Reference proteome</keyword>
<evidence type="ECO:0008006" key="3">
    <source>
        <dbReference type="Google" id="ProtNLM"/>
    </source>
</evidence>
<protein>
    <recommendedName>
        <fullName evidence="3">DUF3150 domain-containing protein</fullName>
    </recommendedName>
</protein>
<organism evidence="1 2">
    <name type="scientific">Lacipirellula limnantheis</name>
    <dbReference type="NCBI Taxonomy" id="2528024"/>
    <lineage>
        <taxon>Bacteria</taxon>
        <taxon>Pseudomonadati</taxon>
        <taxon>Planctomycetota</taxon>
        <taxon>Planctomycetia</taxon>
        <taxon>Pirellulales</taxon>
        <taxon>Lacipirellulaceae</taxon>
        <taxon>Lacipirellula</taxon>
    </lineage>
</organism>
<dbReference type="AlphaFoldDB" id="A0A517TZ32"/>
<evidence type="ECO:0000313" key="1">
    <source>
        <dbReference type="EMBL" id="QDT73615.1"/>
    </source>
</evidence>